<accession>A0A8D8ML24</accession>
<evidence type="ECO:0000256" key="1">
    <source>
        <dbReference type="SAM" id="MobiDB-lite"/>
    </source>
</evidence>
<feature type="region of interest" description="Disordered" evidence="1">
    <location>
        <begin position="15"/>
        <end position="53"/>
    </location>
</feature>
<organism evidence="2">
    <name type="scientific">Culex pipiens</name>
    <name type="common">House mosquito</name>
    <dbReference type="NCBI Taxonomy" id="7175"/>
    <lineage>
        <taxon>Eukaryota</taxon>
        <taxon>Metazoa</taxon>
        <taxon>Ecdysozoa</taxon>
        <taxon>Arthropoda</taxon>
        <taxon>Hexapoda</taxon>
        <taxon>Insecta</taxon>
        <taxon>Pterygota</taxon>
        <taxon>Neoptera</taxon>
        <taxon>Endopterygota</taxon>
        <taxon>Diptera</taxon>
        <taxon>Nematocera</taxon>
        <taxon>Culicoidea</taxon>
        <taxon>Culicidae</taxon>
        <taxon>Culicinae</taxon>
        <taxon>Culicini</taxon>
        <taxon>Culex</taxon>
        <taxon>Culex</taxon>
    </lineage>
</organism>
<feature type="compositionally biased region" description="Basic residues" evidence="1">
    <location>
        <begin position="24"/>
        <end position="37"/>
    </location>
</feature>
<name>A0A8D8ML24_CULPI</name>
<feature type="compositionally biased region" description="Basic residues" evidence="1">
    <location>
        <begin position="44"/>
        <end position="53"/>
    </location>
</feature>
<proteinExistence type="predicted"/>
<sequence>MCPCCAPPMVTTMATATTVSPPNCRRKPSPSRHRRTQRTTNPKQTRRTSCKYKTQALRRHRSAWWKSLPCRCFRTLRRRPRSAGRRHPPSSNRTANSIMEVTTTITTTTIII</sequence>
<dbReference type="EMBL" id="HBUE01313463">
    <property type="protein sequence ID" value="CAG6584498.1"/>
    <property type="molecule type" value="Transcribed_RNA"/>
</dbReference>
<protein>
    <submittedName>
        <fullName evidence="2">(northern house mosquito) hypothetical protein</fullName>
    </submittedName>
</protein>
<reference evidence="2" key="1">
    <citation type="submission" date="2021-05" db="EMBL/GenBank/DDBJ databases">
        <authorList>
            <person name="Alioto T."/>
            <person name="Alioto T."/>
            <person name="Gomez Garrido J."/>
        </authorList>
    </citation>
    <scope>NUCLEOTIDE SEQUENCE</scope>
</reference>
<dbReference type="EMBL" id="HBUE01207154">
    <property type="protein sequence ID" value="CAG6532626.1"/>
    <property type="molecule type" value="Transcribed_RNA"/>
</dbReference>
<evidence type="ECO:0000313" key="2">
    <source>
        <dbReference type="EMBL" id="CAG6532626.1"/>
    </source>
</evidence>
<dbReference type="AlphaFoldDB" id="A0A8D8ML24"/>